<dbReference type="InterPro" id="IPR020059">
    <property type="entry name" value="Glu/Gln-tRNA-synth_Ib_codon-bd"/>
</dbReference>
<dbReference type="SUPFAM" id="SSF50715">
    <property type="entry name" value="Ribosomal protein L25-like"/>
    <property type="match status" value="1"/>
</dbReference>
<evidence type="ECO:0000256" key="6">
    <source>
        <dbReference type="ARBA" id="ARBA00023146"/>
    </source>
</evidence>
<keyword evidence="1" id="KW-0963">Cytoplasm</keyword>
<comment type="caution">
    <text evidence="11">The sequence shown here is derived from an EMBL/GenBank/DDBJ whole genome shotgun (WGS) entry which is preliminary data.</text>
</comment>
<dbReference type="GO" id="GO:0004818">
    <property type="term" value="F:glutamate-tRNA ligase activity"/>
    <property type="evidence" value="ECO:0007669"/>
    <property type="project" value="TreeGrafter"/>
</dbReference>
<dbReference type="PRINTS" id="PR00987">
    <property type="entry name" value="TRNASYNTHGLU"/>
</dbReference>
<dbReference type="FunFam" id="1.10.1160.10:FF:000001">
    <property type="entry name" value="Glutamine--tRNA ligase"/>
    <property type="match status" value="1"/>
</dbReference>
<evidence type="ECO:0000256" key="4">
    <source>
        <dbReference type="ARBA" id="ARBA00022840"/>
    </source>
</evidence>
<dbReference type="InterPro" id="IPR050132">
    <property type="entry name" value="Gln/Glu-tRNA_Ligase"/>
</dbReference>
<evidence type="ECO:0000313" key="12">
    <source>
        <dbReference type="Proteomes" id="UP001149090"/>
    </source>
</evidence>
<sequence>MEVHFNIQKVPNLAILISFAERDLRVKFIPTNENYYSSILKLNSKEDPILCGDYAIAKYFARISKTPLLSSSQKPEELSLIDQWLDFVISYPQNQFSDLFPMINAYLTFKTFFVGYSLSIVDYAIFTNCFEWYQQPKESQYPNFDRWFNYMKTIPECIRLTKMKPFKVEEKKPEVESKKKTIGKKVVQEKKAAYFELPNAEMGKVVTRFPPEPSGYLHIGHAKAALLNQHYANQYKGKLIVRFDDTNPVTETEEYEKCIREDLDKLEIKANLITHTSDSFPVIFKYADQIIQQGDAYVDDTESKDIKIQRKQGIDSKNRNNSIEENLKLWNEMKIGSQKGLTCVLRAKISMTHECKAMRDPAFIDGVTHALRSDEYNEKNLIYHWVCEHLKIREPHIHTFSRLNLQYTPLSKRVLRWFVQNKKTNGWDDPRFPTIRGVMRRGMTVEALQYFIQLQGSSRTANLMEWNMLWSFNKSIIDPKIPRFTSIDEKDYVVVEIEGVSDKIEVKQWPKLKTNPSLGMKDVRYLNKIIIQQSDAVLLKENEEITLINWGNCIIKQIHKDGNNSKILRISAVLHLEGDFKKTKWKLTWLPNTDDLLKIKLVDVGYLITKQKLEKKDPFEKFVAENTWFEEFVLGDPQIAQLKKGDIFQLERKGYYIVDNEFSKETNSVVLLNIPDGRKKKEPKKK</sequence>
<dbReference type="GO" id="GO:0006424">
    <property type="term" value="P:glutamyl-tRNA aminoacylation"/>
    <property type="evidence" value="ECO:0007669"/>
    <property type="project" value="TreeGrafter"/>
</dbReference>
<evidence type="ECO:0000259" key="9">
    <source>
        <dbReference type="Pfam" id="PF03950"/>
    </source>
</evidence>
<feature type="domain" description="Glutamyl/glutaminyl-tRNA synthetase class Ib catalytic" evidence="8">
    <location>
        <begin position="204"/>
        <end position="361"/>
    </location>
</feature>
<dbReference type="GO" id="GO:0005829">
    <property type="term" value="C:cytosol"/>
    <property type="evidence" value="ECO:0007669"/>
    <property type="project" value="TreeGrafter"/>
</dbReference>
<dbReference type="InterPro" id="IPR049437">
    <property type="entry name" value="tRNA-synt_1c_C2"/>
</dbReference>
<name>A0A9Q0L855_ANAIG</name>
<dbReference type="Gene3D" id="1.20.1050.130">
    <property type="match status" value="1"/>
</dbReference>
<dbReference type="Gene3D" id="3.90.800.10">
    <property type="entry name" value="Glutamyl-tRNA Synthetase, Domain 3"/>
    <property type="match status" value="1"/>
</dbReference>
<dbReference type="SUPFAM" id="SSF47616">
    <property type="entry name" value="GST C-terminal domain-like"/>
    <property type="match status" value="1"/>
</dbReference>
<dbReference type="GO" id="GO:0005524">
    <property type="term" value="F:ATP binding"/>
    <property type="evidence" value="ECO:0007669"/>
    <property type="project" value="UniProtKB-KW"/>
</dbReference>
<dbReference type="OrthoDB" id="10250478at2759"/>
<proteinExistence type="inferred from homology"/>
<dbReference type="InterPro" id="IPR020056">
    <property type="entry name" value="Rbsml_bL25/Gln-tRNA_synth_N"/>
</dbReference>
<dbReference type="InterPro" id="IPR036282">
    <property type="entry name" value="Glutathione-S-Trfase_C_sf"/>
</dbReference>
<dbReference type="Gene3D" id="2.40.240.10">
    <property type="entry name" value="Ribosomal Protein L25, Chain P"/>
    <property type="match status" value="1"/>
</dbReference>
<dbReference type="Pfam" id="PF03950">
    <property type="entry name" value="tRNA-synt_1c_C"/>
    <property type="match status" value="1"/>
</dbReference>
<dbReference type="Pfam" id="PF20974">
    <property type="entry name" value="tRNA-synt_1c_C2"/>
    <property type="match status" value="1"/>
</dbReference>
<evidence type="ECO:0000256" key="2">
    <source>
        <dbReference type="ARBA" id="ARBA00022598"/>
    </source>
</evidence>
<dbReference type="InterPro" id="IPR020058">
    <property type="entry name" value="Glu/Gln-tRNA-synth_Ib_cat-dom"/>
</dbReference>
<feature type="domain" description="tRNA synthetases class I (E and Q) anti-codon binding" evidence="10">
    <location>
        <begin position="587"/>
        <end position="659"/>
    </location>
</feature>
<dbReference type="InterPro" id="IPR014729">
    <property type="entry name" value="Rossmann-like_a/b/a_fold"/>
</dbReference>
<comment type="similarity">
    <text evidence="7">Belongs to the class-I aminoacyl-tRNA synthetase family.</text>
</comment>
<dbReference type="PANTHER" id="PTHR43097:SF5">
    <property type="entry name" value="GLUTAMATE--TRNA LIGASE"/>
    <property type="match status" value="1"/>
</dbReference>
<evidence type="ECO:0000256" key="5">
    <source>
        <dbReference type="ARBA" id="ARBA00022917"/>
    </source>
</evidence>
<accession>A0A9Q0L855</accession>
<protein>
    <submittedName>
        <fullName evidence="11">Glutamate--tRNA ligase cytoplasmic</fullName>
    </submittedName>
</protein>
<dbReference type="Pfam" id="PF00749">
    <property type="entry name" value="tRNA-synt_1c"/>
    <property type="match status" value="2"/>
</dbReference>
<dbReference type="Gene3D" id="3.40.50.620">
    <property type="entry name" value="HUPs"/>
    <property type="match status" value="2"/>
</dbReference>
<keyword evidence="2 7" id="KW-0436">Ligase</keyword>
<dbReference type="GO" id="GO:0017102">
    <property type="term" value="C:methionyl glutamyl tRNA synthetase complex"/>
    <property type="evidence" value="ECO:0007669"/>
    <property type="project" value="TreeGrafter"/>
</dbReference>
<dbReference type="InterPro" id="IPR011035">
    <property type="entry name" value="Ribosomal_bL25/Gln-tRNA_synth"/>
</dbReference>
<evidence type="ECO:0000259" key="10">
    <source>
        <dbReference type="Pfam" id="PF20974"/>
    </source>
</evidence>
<evidence type="ECO:0000259" key="8">
    <source>
        <dbReference type="Pfam" id="PF00749"/>
    </source>
</evidence>
<organism evidence="11 12">
    <name type="scientific">Anaeramoeba ignava</name>
    <name type="common">Anaerobic marine amoeba</name>
    <dbReference type="NCBI Taxonomy" id="1746090"/>
    <lineage>
        <taxon>Eukaryota</taxon>
        <taxon>Metamonada</taxon>
        <taxon>Anaeramoebidae</taxon>
        <taxon>Anaeramoeba</taxon>
    </lineage>
</organism>
<feature type="domain" description="Glutamyl/glutaminyl-tRNA synthetase class Ib catalytic" evidence="8">
    <location>
        <begin position="364"/>
        <end position="478"/>
    </location>
</feature>
<dbReference type="PANTHER" id="PTHR43097">
    <property type="entry name" value="GLUTAMINE-TRNA LIGASE"/>
    <property type="match status" value="1"/>
</dbReference>
<evidence type="ECO:0000256" key="3">
    <source>
        <dbReference type="ARBA" id="ARBA00022741"/>
    </source>
</evidence>
<dbReference type="PROSITE" id="PS00178">
    <property type="entry name" value="AA_TRNA_LIGASE_I"/>
    <property type="match status" value="1"/>
</dbReference>
<dbReference type="AlphaFoldDB" id="A0A9Q0L855"/>
<dbReference type="EMBL" id="JAPDFW010000125">
    <property type="protein sequence ID" value="KAJ5067549.1"/>
    <property type="molecule type" value="Genomic_DNA"/>
</dbReference>
<evidence type="ECO:0000313" key="11">
    <source>
        <dbReference type="EMBL" id="KAJ5067549.1"/>
    </source>
</evidence>
<gene>
    <name evidence="11" type="ORF">M0811_02737</name>
</gene>
<dbReference type="InterPro" id="IPR000924">
    <property type="entry name" value="Glu/Gln-tRNA-synth"/>
</dbReference>
<keyword evidence="4 7" id="KW-0067">ATP-binding</keyword>
<keyword evidence="6 7" id="KW-0030">Aminoacyl-tRNA synthetase</keyword>
<dbReference type="SUPFAM" id="SSF52374">
    <property type="entry name" value="Nucleotidylyl transferase"/>
    <property type="match status" value="1"/>
</dbReference>
<feature type="domain" description="Glutamyl/glutaminyl-tRNA synthetase class Ib anti-codon binding" evidence="9">
    <location>
        <begin position="482"/>
        <end position="569"/>
    </location>
</feature>
<keyword evidence="5 7" id="KW-0648">Protein biosynthesis</keyword>
<evidence type="ECO:0000256" key="1">
    <source>
        <dbReference type="ARBA" id="ARBA00022490"/>
    </source>
</evidence>
<dbReference type="Proteomes" id="UP001149090">
    <property type="component" value="Unassembled WGS sequence"/>
</dbReference>
<dbReference type="InterPro" id="IPR001412">
    <property type="entry name" value="aa-tRNA-synth_I_CS"/>
</dbReference>
<dbReference type="OMA" id="CPVVDSH"/>
<keyword evidence="12" id="KW-1185">Reference proteome</keyword>
<dbReference type="CDD" id="cd10289">
    <property type="entry name" value="GST_C_AaRS_like"/>
    <property type="match status" value="1"/>
</dbReference>
<evidence type="ECO:0000256" key="7">
    <source>
        <dbReference type="RuleBase" id="RU363037"/>
    </source>
</evidence>
<reference evidence="11" key="1">
    <citation type="submission" date="2022-10" db="EMBL/GenBank/DDBJ databases">
        <title>Novel sulphate-reducing endosymbionts in the free-living metamonad Anaeramoeba.</title>
        <authorList>
            <person name="Jerlstrom-Hultqvist J."/>
            <person name="Cepicka I."/>
            <person name="Gallot-Lavallee L."/>
            <person name="Salas-Leiva D."/>
            <person name="Curtis B.A."/>
            <person name="Zahonova K."/>
            <person name="Pipaliya S."/>
            <person name="Dacks J."/>
            <person name="Roger A.J."/>
        </authorList>
    </citation>
    <scope>NUCLEOTIDE SEQUENCE</scope>
    <source>
        <strain evidence="11">BMAN</strain>
    </source>
</reference>
<dbReference type="FunFam" id="3.90.800.10:FF:000001">
    <property type="entry name" value="Glutamine--tRNA ligase"/>
    <property type="match status" value="1"/>
</dbReference>
<keyword evidence="3 7" id="KW-0547">Nucleotide-binding</keyword>